<dbReference type="SUPFAM" id="SSF46785">
    <property type="entry name" value="Winged helix' DNA-binding domain"/>
    <property type="match status" value="1"/>
</dbReference>
<evidence type="ECO:0000256" key="5">
    <source>
        <dbReference type="ARBA" id="ARBA00023163"/>
    </source>
</evidence>
<keyword evidence="8" id="KW-0808">Transferase</keyword>
<dbReference type="CDD" id="cd00609">
    <property type="entry name" value="AAT_like"/>
    <property type="match status" value="1"/>
</dbReference>
<dbReference type="Pfam" id="PF00392">
    <property type="entry name" value="GntR"/>
    <property type="match status" value="1"/>
</dbReference>
<dbReference type="Pfam" id="PF00155">
    <property type="entry name" value="Aminotran_1_2"/>
    <property type="match status" value="1"/>
</dbReference>
<gene>
    <name evidence="8" type="ORF">HLH28_02740</name>
</gene>
<dbReference type="InterPro" id="IPR036388">
    <property type="entry name" value="WH-like_DNA-bd_sf"/>
</dbReference>
<dbReference type="SMART" id="SM00345">
    <property type="entry name" value="HTH_GNTR"/>
    <property type="match status" value="1"/>
</dbReference>
<organism evidence="8 9">
    <name type="scientific">Gluconacetobacter tumulisoli</name>
    <dbReference type="NCBI Taxonomy" id="1286189"/>
    <lineage>
        <taxon>Bacteria</taxon>
        <taxon>Pseudomonadati</taxon>
        <taxon>Pseudomonadota</taxon>
        <taxon>Alphaproteobacteria</taxon>
        <taxon>Acetobacterales</taxon>
        <taxon>Acetobacteraceae</taxon>
        <taxon>Gluconacetobacter</taxon>
    </lineage>
</organism>
<keyword evidence="3" id="KW-0805">Transcription regulation</keyword>
<dbReference type="InterPro" id="IPR015424">
    <property type="entry name" value="PyrdxlP-dep_Trfase"/>
</dbReference>
<dbReference type="InterPro" id="IPR015421">
    <property type="entry name" value="PyrdxlP-dep_Trfase_major"/>
</dbReference>
<dbReference type="PANTHER" id="PTHR46577:SF1">
    <property type="entry name" value="HTH-TYPE TRANSCRIPTIONAL REGULATORY PROTEIN GABR"/>
    <property type="match status" value="1"/>
</dbReference>
<evidence type="ECO:0000256" key="3">
    <source>
        <dbReference type="ARBA" id="ARBA00023015"/>
    </source>
</evidence>
<dbReference type="PROSITE" id="PS50949">
    <property type="entry name" value="HTH_GNTR"/>
    <property type="match status" value="1"/>
</dbReference>
<dbReference type="InterPro" id="IPR004839">
    <property type="entry name" value="Aminotransferase_I/II_large"/>
</dbReference>
<dbReference type="AlphaFoldDB" id="A0A7W4K506"/>
<evidence type="ECO:0000259" key="7">
    <source>
        <dbReference type="PROSITE" id="PS50949"/>
    </source>
</evidence>
<proteinExistence type="inferred from homology"/>
<dbReference type="SUPFAM" id="SSF53383">
    <property type="entry name" value="PLP-dependent transferases"/>
    <property type="match status" value="1"/>
</dbReference>
<dbReference type="GO" id="GO:0030170">
    <property type="term" value="F:pyridoxal phosphate binding"/>
    <property type="evidence" value="ECO:0007669"/>
    <property type="project" value="InterPro"/>
</dbReference>
<dbReference type="InterPro" id="IPR051446">
    <property type="entry name" value="HTH_trans_reg/aminotransferase"/>
</dbReference>
<reference evidence="8 9" key="1">
    <citation type="submission" date="2020-04" db="EMBL/GenBank/DDBJ databases">
        <title>Description of novel Gluconacetobacter.</title>
        <authorList>
            <person name="Sombolestani A."/>
        </authorList>
    </citation>
    <scope>NUCLEOTIDE SEQUENCE [LARGE SCALE GENOMIC DNA]</scope>
    <source>
        <strain evidence="8 9">LMG 27802</strain>
    </source>
</reference>
<dbReference type="InterPro" id="IPR000524">
    <property type="entry name" value="Tscrpt_reg_HTH_GntR"/>
</dbReference>
<dbReference type="GO" id="GO:0008483">
    <property type="term" value="F:transaminase activity"/>
    <property type="evidence" value="ECO:0007669"/>
    <property type="project" value="UniProtKB-KW"/>
</dbReference>
<evidence type="ECO:0000256" key="2">
    <source>
        <dbReference type="ARBA" id="ARBA00022898"/>
    </source>
</evidence>
<keyword evidence="8" id="KW-0032">Aminotransferase</keyword>
<dbReference type="CDD" id="cd07377">
    <property type="entry name" value="WHTH_GntR"/>
    <property type="match status" value="1"/>
</dbReference>
<dbReference type="GO" id="GO:0003700">
    <property type="term" value="F:DNA-binding transcription factor activity"/>
    <property type="evidence" value="ECO:0007669"/>
    <property type="project" value="InterPro"/>
</dbReference>
<keyword evidence="5" id="KW-0804">Transcription</keyword>
<evidence type="ECO:0000256" key="1">
    <source>
        <dbReference type="ARBA" id="ARBA00005384"/>
    </source>
</evidence>
<dbReference type="GO" id="GO:0003677">
    <property type="term" value="F:DNA binding"/>
    <property type="evidence" value="ECO:0007669"/>
    <property type="project" value="UniProtKB-KW"/>
</dbReference>
<name>A0A7W4K506_9PROT</name>
<dbReference type="Proteomes" id="UP000578030">
    <property type="component" value="Unassembled WGS sequence"/>
</dbReference>
<feature type="domain" description="HTH gntR-type" evidence="7">
    <location>
        <begin position="16"/>
        <end position="84"/>
    </location>
</feature>
<protein>
    <submittedName>
        <fullName evidence="8">PLP-dependent aminotransferase family protein</fullName>
    </submittedName>
</protein>
<sequence length="474" mass="50325">MRLQSPWHPRLADGPAAPSERLATALADDILSARLPTGARLPAHRDLAWRIGIGVGTVTKAYGMLERRGLVRSVRGRGTFVAALPGRQGPVIDLSVNMPPAMISERALARTLSRISRSIDPDLFNIYPPVAGHDEHRRMMARWLSGLGMEAAPERLLLTNGAQQALAVAMAVACPSGGTIVTEACTYPGALALARQTGRAVAGVDMDAQGMRPDALDRMLAAHRGTPMALYVTPTMHNPTTATMDMSRRRDIAALCRRHNVPIIEDDVYACTETGADPQALMPLGMLAPERTFYVNSLSKTLSPGLRIGALLVPCAHLHAAESVLLTTSLMIAPLSYAVMAQWMLDGTAQAVRAAIRAEAARRRDLAASLLGPAMTYPRYDGFHVWLPMSRPDAERLDGAAAAEGIAVTAPGLVSVAPDAPATGIRLCLGRARLPDLTRALEAIGRHLAPLDGRRAATPEPPGVAPPGPAGRLP</sequence>
<dbReference type="Gene3D" id="3.40.640.10">
    <property type="entry name" value="Type I PLP-dependent aspartate aminotransferase-like (Major domain)"/>
    <property type="match status" value="1"/>
</dbReference>
<comment type="caution">
    <text evidence="8">The sequence shown here is derived from an EMBL/GenBank/DDBJ whole genome shotgun (WGS) entry which is preliminary data.</text>
</comment>
<dbReference type="RefSeq" id="WP_182954152.1">
    <property type="nucleotide sequence ID" value="NZ_JABEQM010000002.1"/>
</dbReference>
<keyword evidence="4" id="KW-0238">DNA-binding</keyword>
<comment type="similarity">
    <text evidence="1">In the C-terminal section; belongs to the class-I pyridoxal-phosphate-dependent aminotransferase family.</text>
</comment>
<evidence type="ECO:0000256" key="4">
    <source>
        <dbReference type="ARBA" id="ARBA00023125"/>
    </source>
</evidence>
<keyword evidence="9" id="KW-1185">Reference proteome</keyword>
<accession>A0A7W4K506</accession>
<keyword evidence="2" id="KW-0663">Pyridoxal phosphate</keyword>
<evidence type="ECO:0000313" key="8">
    <source>
        <dbReference type="EMBL" id="MBB2200503.1"/>
    </source>
</evidence>
<evidence type="ECO:0000313" key="9">
    <source>
        <dbReference type="Proteomes" id="UP000578030"/>
    </source>
</evidence>
<evidence type="ECO:0000256" key="6">
    <source>
        <dbReference type="SAM" id="MobiDB-lite"/>
    </source>
</evidence>
<dbReference type="Gene3D" id="1.10.10.10">
    <property type="entry name" value="Winged helix-like DNA-binding domain superfamily/Winged helix DNA-binding domain"/>
    <property type="match status" value="1"/>
</dbReference>
<dbReference type="InterPro" id="IPR036390">
    <property type="entry name" value="WH_DNA-bd_sf"/>
</dbReference>
<dbReference type="PANTHER" id="PTHR46577">
    <property type="entry name" value="HTH-TYPE TRANSCRIPTIONAL REGULATORY PROTEIN GABR"/>
    <property type="match status" value="1"/>
</dbReference>
<feature type="region of interest" description="Disordered" evidence="6">
    <location>
        <begin position="451"/>
        <end position="474"/>
    </location>
</feature>
<dbReference type="EMBL" id="JABEQM010000002">
    <property type="protein sequence ID" value="MBB2200503.1"/>
    <property type="molecule type" value="Genomic_DNA"/>
</dbReference>
<feature type="compositionally biased region" description="Pro residues" evidence="6">
    <location>
        <begin position="459"/>
        <end position="474"/>
    </location>
</feature>